<dbReference type="AlphaFoldDB" id="A0A1E5TEC3"/>
<organism evidence="4 5">
    <name type="scientific">Flavivirga aquatica</name>
    <dbReference type="NCBI Taxonomy" id="1849968"/>
    <lineage>
        <taxon>Bacteria</taxon>
        <taxon>Pseudomonadati</taxon>
        <taxon>Bacteroidota</taxon>
        <taxon>Flavobacteriia</taxon>
        <taxon>Flavobacteriales</taxon>
        <taxon>Flavobacteriaceae</taxon>
        <taxon>Flavivirga</taxon>
    </lineage>
</organism>
<dbReference type="InterPro" id="IPR026444">
    <property type="entry name" value="Secre_tail"/>
</dbReference>
<feature type="chain" id="PRO_5009186345" description="Secretion system C-terminal sorting domain-containing protein" evidence="2">
    <location>
        <begin position="20"/>
        <end position="259"/>
    </location>
</feature>
<accession>A0A1E5TEC3</accession>
<evidence type="ECO:0000256" key="1">
    <source>
        <dbReference type="ARBA" id="ARBA00022729"/>
    </source>
</evidence>
<dbReference type="EMBL" id="MDJD01000007">
    <property type="protein sequence ID" value="OEK09699.1"/>
    <property type="molecule type" value="Genomic_DNA"/>
</dbReference>
<reference evidence="4 5" key="1">
    <citation type="submission" date="2016-05" db="EMBL/GenBank/DDBJ databases">
        <title>Draft Genome Sequence of Algibacter sp. Strain SK-16 Isolated from the Surface Water of Aburatsubo Inlet.</title>
        <authorList>
            <person name="Wong S.-K."/>
            <person name="Yoshizawa S."/>
            <person name="Nakajima Y."/>
            <person name="Ogura Y."/>
            <person name="Tetsuya H."/>
            <person name="Hamasaki K."/>
        </authorList>
    </citation>
    <scope>NUCLEOTIDE SEQUENCE [LARGE SCALE GENOMIC DNA]</scope>
    <source>
        <strain evidence="4 5">SK-16</strain>
    </source>
</reference>
<dbReference type="Pfam" id="PF18962">
    <property type="entry name" value="Por_Secre_tail"/>
    <property type="match status" value="1"/>
</dbReference>
<dbReference type="Proteomes" id="UP000095713">
    <property type="component" value="Unassembled WGS sequence"/>
</dbReference>
<gene>
    <name evidence="4" type="ORF">A8C32_13440</name>
</gene>
<evidence type="ECO:0000259" key="3">
    <source>
        <dbReference type="Pfam" id="PF18962"/>
    </source>
</evidence>
<feature type="domain" description="Secretion system C-terminal sorting" evidence="3">
    <location>
        <begin position="190"/>
        <end position="258"/>
    </location>
</feature>
<dbReference type="RefSeq" id="WP_069829131.1">
    <property type="nucleotide sequence ID" value="NZ_MDJD01000007.1"/>
</dbReference>
<dbReference type="OrthoDB" id="977776at2"/>
<proteinExistence type="predicted"/>
<protein>
    <recommendedName>
        <fullName evidence="3">Secretion system C-terminal sorting domain-containing protein</fullName>
    </recommendedName>
</protein>
<keyword evidence="5" id="KW-1185">Reference proteome</keyword>
<keyword evidence="1 2" id="KW-0732">Signal</keyword>
<evidence type="ECO:0000313" key="4">
    <source>
        <dbReference type="EMBL" id="OEK09699.1"/>
    </source>
</evidence>
<sequence>MKKITAFILGIFASSFAFSQTYYVGENNKSKFDLEGGTQIKNYLLGTKHTLIKSGELTSINLIGKETGSKVKMAIYKDNNNAPGDLVISTKSITVKNGINSISIDPKRLPEGNYWIMAVYNNTGNHTYTNLNVEGKKVYYSPLNFKNNLPSNGSGFKKSDRGSDIAYFLEIDGKTASISPKSDIDLELKIYPNPVSNHIFVTKKENSISTIEIKDLLGNTLKTVSNNKVNKVKVDLQTLQKGTYFLVVNGNEVRQIIKK</sequence>
<comment type="caution">
    <text evidence="4">The sequence shown here is derived from an EMBL/GenBank/DDBJ whole genome shotgun (WGS) entry which is preliminary data.</text>
</comment>
<evidence type="ECO:0000313" key="5">
    <source>
        <dbReference type="Proteomes" id="UP000095713"/>
    </source>
</evidence>
<feature type="signal peptide" evidence="2">
    <location>
        <begin position="1"/>
        <end position="19"/>
    </location>
</feature>
<dbReference type="NCBIfam" id="TIGR04183">
    <property type="entry name" value="Por_Secre_tail"/>
    <property type="match status" value="1"/>
</dbReference>
<evidence type="ECO:0000256" key="2">
    <source>
        <dbReference type="SAM" id="SignalP"/>
    </source>
</evidence>
<name>A0A1E5TEC3_9FLAO</name>